<dbReference type="STRING" id="1346330.M472_08050"/>
<feature type="domain" description="Protein FecR C-terminal" evidence="3">
    <location>
        <begin position="303"/>
        <end position="369"/>
    </location>
</feature>
<dbReference type="InterPro" id="IPR012373">
    <property type="entry name" value="Ferrdict_sens_TM"/>
</dbReference>
<proteinExistence type="predicted"/>
<evidence type="ECO:0000259" key="2">
    <source>
        <dbReference type="Pfam" id="PF04773"/>
    </source>
</evidence>
<evidence type="ECO:0000313" key="4">
    <source>
        <dbReference type="EMBL" id="ERJ58718.1"/>
    </source>
</evidence>
<sequence>MEEKFYRELVDRYLSKELGEEELQVFFHLLDEGKLAPYLLQAMDEDLADEQDDVLVPKKQLRYIKPLLRGVAALLIASFALATYFYLNTPAKDSIIAEQQSNNTVMPGGNNAILTLANGQQIILNDAINGTVATDESFSVEKEKDGLLVFRSASSSDNVSTNQYHTIETPKGGIYQVVLPDGSQVWLNSASSISFPVHFDGSERRVSIKGEAYFDVVHNKNTPFKVLSKEQEIQVLGTKFNVNAYEDERSTKTTLVDGSVRVKTSGKQLLLRPGYQAINPSDKPIYVQQADIQSVTAWKEGFFQFDRVDVQTLMRQLSRWYDIEIEYRGEIPKDEFVGKIKRSEDINTILEILRYGKVKFELKGRKLIVG</sequence>
<organism evidence="4 5">
    <name type="scientific">Sphingobacterium paucimobilis HER1398</name>
    <dbReference type="NCBI Taxonomy" id="1346330"/>
    <lineage>
        <taxon>Bacteria</taxon>
        <taxon>Pseudomonadati</taxon>
        <taxon>Bacteroidota</taxon>
        <taxon>Sphingobacteriia</taxon>
        <taxon>Sphingobacteriales</taxon>
        <taxon>Sphingobacteriaceae</taxon>
        <taxon>Sphingobacterium</taxon>
    </lineage>
</organism>
<evidence type="ECO:0000256" key="1">
    <source>
        <dbReference type="SAM" id="Phobius"/>
    </source>
</evidence>
<dbReference type="PANTHER" id="PTHR30273:SF2">
    <property type="entry name" value="PROTEIN FECR"/>
    <property type="match status" value="1"/>
</dbReference>
<dbReference type="Pfam" id="PF04773">
    <property type="entry name" value="FecR"/>
    <property type="match status" value="1"/>
</dbReference>
<keyword evidence="1" id="KW-0812">Transmembrane</keyword>
<reference evidence="4 5" key="1">
    <citation type="journal article" date="2013" name="Genome Announc.">
        <title>The Draft Genome Sequence of Sphingomonas paucimobilis Strain HER1398 (Proteobacteria), Host to the Giant PAU Phage, Indicates That It Is a Member of the Genus Sphingobacterium (Bacteroidetes).</title>
        <authorList>
            <person name="White R.A.III."/>
            <person name="Suttle C.A."/>
        </authorList>
    </citation>
    <scope>NUCLEOTIDE SEQUENCE [LARGE SCALE GENOMIC DNA]</scope>
    <source>
        <strain evidence="4 5">HER1398</strain>
    </source>
</reference>
<dbReference type="InterPro" id="IPR032508">
    <property type="entry name" value="FecR_C"/>
</dbReference>
<dbReference type="Pfam" id="PF16344">
    <property type="entry name" value="FecR_C"/>
    <property type="match status" value="1"/>
</dbReference>
<keyword evidence="1" id="KW-0472">Membrane</keyword>
<evidence type="ECO:0008006" key="6">
    <source>
        <dbReference type="Google" id="ProtNLM"/>
    </source>
</evidence>
<name>U2J7T8_9SPHI</name>
<dbReference type="PANTHER" id="PTHR30273">
    <property type="entry name" value="PERIPLASMIC SIGNAL SENSOR AND SIGMA FACTOR ACTIVATOR FECR-RELATED"/>
    <property type="match status" value="1"/>
</dbReference>
<keyword evidence="5" id="KW-1185">Reference proteome</keyword>
<dbReference type="OrthoDB" id="1099963at2"/>
<dbReference type="AlphaFoldDB" id="U2J7T8"/>
<dbReference type="EMBL" id="ATDL01000015">
    <property type="protein sequence ID" value="ERJ58718.1"/>
    <property type="molecule type" value="Genomic_DNA"/>
</dbReference>
<feature type="transmembrane region" description="Helical" evidence="1">
    <location>
        <begin position="67"/>
        <end position="87"/>
    </location>
</feature>
<accession>U2J7T8</accession>
<feature type="domain" description="FecR protein" evidence="2">
    <location>
        <begin position="166"/>
        <end position="261"/>
    </location>
</feature>
<comment type="caution">
    <text evidence="4">The sequence shown here is derived from an EMBL/GenBank/DDBJ whole genome shotgun (WGS) entry which is preliminary data.</text>
</comment>
<dbReference type="InterPro" id="IPR006860">
    <property type="entry name" value="FecR"/>
</dbReference>
<dbReference type="PATRIC" id="fig|1346330.5.peg.2045"/>
<dbReference type="Gene3D" id="3.55.50.30">
    <property type="match status" value="1"/>
</dbReference>
<dbReference type="Gene3D" id="2.60.120.1440">
    <property type="match status" value="1"/>
</dbReference>
<evidence type="ECO:0000313" key="5">
    <source>
        <dbReference type="Proteomes" id="UP000016584"/>
    </source>
</evidence>
<keyword evidence="1" id="KW-1133">Transmembrane helix</keyword>
<dbReference type="eggNOG" id="COG3712">
    <property type="taxonomic scope" value="Bacteria"/>
</dbReference>
<dbReference type="GO" id="GO:0016989">
    <property type="term" value="F:sigma factor antagonist activity"/>
    <property type="evidence" value="ECO:0007669"/>
    <property type="project" value="TreeGrafter"/>
</dbReference>
<dbReference type="RefSeq" id="WP_021070211.1">
    <property type="nucleotide sequence ID" value="NZ_ATDL01000015.1"/>
</dbReference>
<gene>
    <name evidence="4" type="ORF">M472_08050</name>
</gene>
<evidence type="ECO:0000259" key="3">
    <source>
        <dbReference type="Pfam" id="PF16344"/>
    </source>
</evidence>
<dbReference type="Proteomes" id="UP000016584">
    <property type="component" value="Unassembled WGS sequence"/>
</dbReference>
<protein>
    <recommendedName>
        <fullName evidence="6">FecR protein domain-containing protein</fullName>
    </recommendedName>
</protein>